<dbReference type="SMART" id="SM00490">
    <property type="entry name" value="HELICc"/>
    <property type="match status" value="1"/>
</dbReference>
<dbReference type="GO" id="GO:0016787">
    <property type="term" value="F:hydrolase activity"/>
    <property type="evidence" value="ECO:0007669"/>
    <property type="project" value="UniProtKB-KW"/>
</dbReference>
<dbReference type="InterPro" id="IPR001650">
    <property type="entry name" value="Helicase_C-like"/>
</dbReference>
<accession>A0A0F8Y7X6</accession>
<dbReference type="PANTHER" id="PTHR12131">
    <property type="entry name" value="ATP-DEPENDENT RNA AND DNA HELICASE"/>
    <property type="match status" value="1"/>
</dbReference>
<feature type="domain" description="Helicase C-terminal" evidence="5">
    <location>
        <begin position="1"/>
        <end position="122"/>
    </location>
</feature>
<evidence type="ECO:0000256" key="1">
    <source>
        <dbReference type="ARBA" id="ARBA00022741"/>
    </source>
</evidence>
<dbReference type="GO" id="GO:0004386">
    <property type="term" value="F:helicase activity"/>
    <property type="evidence" value="ECO:0007669"/>
    <property type="project" value="UniProtKB-KW"/>
</dbReference>
<evidence type="ECO:0000259" key="5">
    <source>
        <dbReference type="PROSITE" id="PS51194"/>
    </source>
</evidence>
<dbReference type="AlphaFoldDB" id="A0A0F8Y7X6"/>
<keyword evidence="4" id="KW-0067">ATP-binding</keyword>
<evidence type="ECO:0000256" key="4">
    <source>
        <dbReference type="ARBA" id="ARBA00022840"/>
    </source>
</evidence>
<sequence length="396" mass="44217">QQGGAAVVMGALSPRTRNAQVEMYQNGDVDFLVATDAIGMGLNLDIDHVAFSGLSKFDGRRMRYLAPNELAQIAGRAGRYMTDGTFGVTGEAPPLDDEVVEAITAHRFTPIKTLQWRNSRLDFRNPQALIASLEATTDDDRLSRTRESDDLAALKALSDVPEIFARCRDAPSVRLLWDVCRIPDFRGISAGEHAGMLERIFGFLQEYGRVPDDWLARQIKRIDRTDGDIDALSKRLAYIRTWTYVAQRKGWVDDESHWRGATRAVEDRLSDALHGALTQRFVDRRTSVLLRRLKQKESLVAEVNDKGEVTVEGQFVGRLEGFRFRQDASASPDEAKTLRQAAVQSLAPQFHLRSDRFYNSPDTEMDLTEQGGLMWGDQAIGKLVAGSDPLKPVAHA</sequence>
<keyword evidence="1" id="KW-0547">Nucleotide-binding</keyword>
<keyword evidence="2" id="KW-0378">Hydrolase</keyword>
<dbReference type="InterPro" id="IPR027417">
    <property type="entry name" value="P-loop_NTPase"/>
</dbReference>
<evidence type="ECO:0000256" key="2">
    <source>
        <dbReference type="ARBA" id="ARBA00022801"/>
    </source>
</evidence>
<feature type="non-terminal residue" evidence="6">
    <location>
        <position position="1"/>
    </location>
</feature>
<dbReference type="InterPro" id="IPR050699">
    <property type="entry name" value="RNA-DNA_Helicase"/>
</dbReference>
<dbReference type="PROSITE" id="PS51194">
    <property type="entry name" value="HELICASE_CTER"/>
    <property type="match status" value="1"/>
</dbReference>
<dbReference type="PANTHER" id="PTHR12131:SF1">
    <property type="entry name" value="ATP-DEPENDENT RNA HELICASE SUPV3L1, MITOCHONDRIAL-RELATED"/>
    <property type="match status" value="1"/>
</dbReference>
<keyword evidence="3" id="KW-0347">Helicase</keyword>
<dbReference type="SUPFAM" id="SSF52540">
    <property type="entry name" value="P-loop containing nucleoside triphosphate hydrolases"/>
    <property type="match status" value="1"/>
</dbReference>
<name>A0A0F8Y7X6_9ZZZZ</name>
<dbReference type="Gene3D" id="3.40.50.300">
    <property type="entry name" value="P-loop containing nucleotide triphosphate hydrolases"/>
    <property type="match status" value="1"/>
</dbReference>
<dbReference type="EMBL" id="LAZR01054955">
    <property type="protein sequence ID" value="KKK77443.1"/>
    <property type="molecule type" value="Genomic_DNA"/>
</dbReference>
<dbReference type="GO" id="GO:0005524">
    <property type="term" value="F:ATP binding"/>
    <property type="evidence" value="ECO:0007669"/>
    <property type="project" value="UniProtKB-KW"/>
</dbReference>
<evidence type="ECO:0000256" key="3">
    <source>
        <dbReference type="ARBA" id="ARBA00022806"/>
    </source>
</evidence>
<protein>
    <recommendedName>
        <fullName evidence="5">Helicase C-terminal domain-containing protein</fullName>
    </recommendedName>
</protein>
<evidence type="ECO:0000313" key="6">
    <source>
        <dbReference type="EMBL" id="KKK77443.1"/>
    </source>
</evidence>
<dbReference type="Pfam" id="PF00271">
    <property type="entry name" value="Helicase_C"/>
    <property type="match status" value="1"/>
</dbReference>
<feature type="non-terminal residue" evidence="6">
    <location>
        <position position="396"/>
    </location>
</feature>
<comment type="caution">
    <text evidence="6">The sequence shown here is derived from an EMBL/GenBank/DDBJ whole genome shotgun (WGS) entry which is preliminary data.</text>
</comment>
<reference evidence="6" key="1">
    <citation type="journal article" date="2015" name="Nature">
        <title>Complex archaea that bridge the gap between prokaryotes and eukaryotes.</title>
        <authorList>
            <person name="Spang A."/>
            <person name="Saw J.H."/>
            <person name="Jorgensen S.L."/>
            <person name="Zaremba-Niedzwiedzka K."/>
            <person name="Martijn J."/>
            <person name="Lind A.E."/>
            <person name="van Eijk R."/>
            <person name="Schleper C."/>
            <person name="Guy L."/>
            <person name="Ettema T.J."/>
        </authorList>
    </citation>
    <scope>NUCLEOTIDE SEQUENCE</scope>
</reference>
<proteinExistence type="predicted"/>
<gene>
    <name evidence="6" type="ORF">LCGC14_2853570</name>
</gene>
<organism evidence="6">
    <name type="scientific">marine sediment metagenome</name>
    <dbReference type="NCBI Taxonomy" id="412755"/>
    <lineage>
        <taxon>unclassified sequences</taxon>
        <taxon>metagenomes</taxon>
        <taxon>ecological metagenomes</taxon>
    </lineage>
</organism>